<feature type="domain" description="ABC transporter" evidence="12">
    <location>
        <begin position="354"/>
        <end position="588"/>
    </location>
</feature>
<feature type="transmembrane region" description="Helical" evidence="11">
    <location>
        <begin position="805"/>
        <end position="825"/>
    </location>
</feature>
<gene>
    <name evidence="14" type="ORF">FB559_5087</name>
</gene>
<evidence type="ECO:0000259" key="12">
    <source>
        <dbReference type="PROSITE" id="PS50893"/>
    </source>
</evidence>
<dbReference type="PROSITE" id="PS50929">
    <property type="entry name" value="ABC_TM1F"/>
    <property type="match status" value="2"/>
</dbReference>
<keyword evidence="7 11" id="KW-1133">Transmembrane helix</keyword>
<dbReference type="InterPro" id="IPR017871">
    <property type="entry name" value="ABC_transporter-like_CS"/>
</dbReference>
<dbReference type="Pfam" id="PF00664">
    <property type="entry name" value="ABC_membrane"/>
    <property type="match status" value="2"/>
</dbReference>
<keyword evidence="15" id="KW-1185">Reference proteome</keyword>
<dbReference type="CDD" id="cd18543">
    <property type="entry name" value="ABC_6TM_Rv0194_D1_like"/>
    <property type="match status" value="1"/>
</dbReference>
<evidence type="ECO:0000256" key="4">
    <source>
        <dbReference type="ARBA" id="ARBA00022692"/>
    </source>
</evidence>
<evidence type="ECO:0000256" key="1">
    <source>
        <dbReference type="ARBA" id="ARBA00004651"/>
    </source>
</evidence>
<proteinExistence type="inferred from homology"/>
<dbReference type="InterPro" id="IPR011527">
    <property type="entry name" value="ABC1_TM_dom"/>
</dbReference>
<comment type="subcellular location">
    <subcellularLocation>
        <location evidence="1">Cell membrane</location>
        <topology evidence="1">Multi-pass membrane protein</topology>
    </subcellularLocation>
</comment>
<dbReference type="SUPFAM" id="SSF90123">
    <property type="entry name" value="ABC transporter transmembrane region"/>
    <property type="match status" value="2"/>
</dbReference>
<feature type="transmembrane region" description="Helical" evidence="11">
    <location>
        <begin position="263"/>
        <end position="283"/>
    </location>
</feature>
<organism evidence="14 15">
    <name type="scientific">Actinoallomurus bryophytorum</name>
    <dbReference type="NCBI Taxonomy" id="1490222"/>
    <lineage>
        <taxon>Bacteria</taxon>
        <taxon>Bacillati</taxon>
        <taxon>Actinomycetota</taxon>
        <taxon>Actinomycetes</taxon>
        <taxon>Streptosporangiales</taxon>
        <taxon>Thermomonosporaceae</taxon>
        <taxon>Actinoallomurus</taxon>
    </lineage>
</organism>
<dbReference type="GO" id="GO:0005886">
    <property type="term" value="C:plasma membrane"/>
    <property type="evidence" value="ECO:0007669"/>
    <property type="project" value="UniProtKB-SubCell"/>
</dbReference>
<accession>A0A543CQM5</accession>
<evidence type="ECO:0000313" key="14">
    <source>
        <dbReference type="EMBL" id="TQL99406.1"/>
    </source>
</evidence>
<keyword evidence="5" id="KW-0547">Nucleotide-binding</keyword>
<dbReference type="EMBL" id="VFOZ01000001">
    <property type="protein sequence ID" value="TQL99406.1"/>
    <property type="molecule type" value="Genomic_DNA"/>
</dbReference>
<dbReference type="GO" id="GO:0016887">
    <property type="term" value="F:ATP hydrolysis activity"/>
    <property type="evidence" value="ECO:0007669"/>
    <property type="project" value="InterPro"/>
</dbReference>
<feature type="transmembrane region" description="Helical" evidence="11">
    <location>
        <begin position="171"/>
        <end position="193"/>
    </location>
</feature>
<dbReference type="Gene3D" id="3.40.50.300">
    <property type="entry name" value="P-loop containing nucleotide triphosphate hydrolases"/>
    <property type="match status" value="2"/>
</dbReference>
<feature type="transmembrane region" description="Helical" evidence="11">
    <location>
        <begin position="145"/>
        <end position="165"/>
    </location>
</feature>
<dbReference type="InterPro" id="IPR036640">
    <property type="entry name" value="ABC1_TM_sf"/>
</dbReference>
<comment type="similarity">
    <text evidence="9">Belongs to the ABC transporter superfamily. Lipid exporter (TC 3.A.1.106) family.</text>
</comment>
<evidence type="ECO:0000256" key="9">
    <source>
        <dbReference type="ARBA" id="ARBA00061644"/>
    </source>
</evidence>
<feature type="transmembrane region" description="Helical" evidence="11">
    <location>
        <begin position="695"/>
        <end position="717"/>
    </location>
</feature>
<dbReference type="RefSeq" id="WP_141958177.1">
    <property type="nucleotide sequence ID" value="NZ_VFOZ01000001.1"/>
</dbReference>
<dbReference type="PANTHER" id="PTHR43394:SF1">
    <property type="entry name" value="ATP-BINDING CASSETTE SUB-FAMILY B MEMBER 10, MITOCHONDRIAL"/>
    <property type="match status" value="1"/>
</dbReference>
<dbReference type="AlphaFoldDB" id="A0A543CQM5"/>
<keyword evidence="3" id="KW-1003">Cell membrane</keyword>
<feature type="transmembrane region" description="Helical" evidence="11">
    <location>
        <begin position="663"/>
        <end position="683"/>
    </location>
</feature>
<evidence type="ECO:0000256" key="6">
    <source>
        <dbReference type="ARBA" id="ARBA00022840"/>
    </source>
</evidence>
<name>A0A543CQM5_9ACTN</name>
<feature type="transmembrane region" description="Helical" evidence="11">
    <location>
        <begin position="75"/>
        <end position="93"/>
    </location>
</feature>
<dbReference type="PROSITE" id="PS50893">
    <property type="entry name" value="ABC_TRANSPORTER_2"/>
    <property type="match status" value="2"/>
</dbReference>
<feature type="transmembrane region" description="Helical" evidence="11">
    <location>
        <begin position="779"/>
        <end position="799"/>
    </location>
</feature>
<dbReference type="GO" id="GO:0015421">
    <property type="term" value="F:ABC-type oligopeptide transporter activity"/>
    <property type="evidence" value="ECO:0007669"/>
    <property type="project" value="TreeGrafter"/>
</dbReference>
<dbReference type="Proteomes" id="UP000316096">
    <property type="component" value="Unassembled WGS sequence"/>
</dbReference>
<evidence type="ECO:0000313" key="15">
    <source>
        <dbReference type="Proteomes" id="UP000316096"/>
    </source>
</evidence>
<comment type="caution">
    <text evidence="14">The sequence shown here is derived from an EMBL/GenBank/DDBJ whole genome shotgun (WGS) entry which is preliminary data.</text>
</comment>
<evidence type="ECO:0000256" key="3">
    <source>
        <dbReference type="ARBA" id="ARBA00022475"/>
    </source>
</evidence>
<evidence type="ECO:0000256" key="5">
    <source>
        <dbReference type="ARBA" id="ARBA00022741"/>
    </source>
</evidence>
<dbReference type="FunFam" id="3.40.50.300:FF:000299">
    <property type="entry name" value="ABC transporter ATP-binding protein/permease"/>
    <property type="match status" value="2"/>
</dbReference>
<evidence type="ECO:0000256" key="7">
    <source>
        <dbReference type="ARBA" id="ARBA00022989"/>
    </source>
</evidence>
<protein>
    <submittedName>
        <fullName evidence="14">ATP-binding cassette subfamily B protein</fullName>
    </submittedName>
</protein>
<dbReference type="PROSITE" id="PS00211">
    <property type="entry name" value="ABC_TRANSPORTER_1"/>
    <property type="match status" value="1"/>
</dbReference>
<feature type="region of interest" description="Disordered" evidence="10">
    <location>
        <begin position="592"/>
        <end position="615"/>
    </location>
</feature>
<keyword evidence="8 11" id="KW-0472">Membrane</keyword>
<dbReference type="InterPro" id="IPR039421">
    <property type="entry name" value="Type_1_exporter"/>
</dbReference>
<dbReference type="InterPro" id="IPR003593">
    <property type="entry name" value="AAA+_ATPase"/>
</dbReference>
<evidence type="ECO:0000256" key="11">
    <source>
        <dbReference type="SAM" id="Phobius"/>
    </source>
</evidence>
<dbReference type="CDD" id="cd18546">
    <property type="entry name" value="ABC_6TM_Rv0194_D2_like"/>
    <property type="match status" value="1"/>
</dbReference>
<evidence type="ECO:0000256" key="2">
    <source>
        <dbReference type="ARBA" id="ARBA00022448"/>
    </source>
</evidence>
<dbReference type="SUPFAM" id="SSF52540">
    <property type="entry name" value="P-loop containing nucleoside triphosphate hydrolases"/>
    <property type="match status" value="2"/>
</dbReference>
<feature type="transmembrane region" description="Helical" evidence="11">
    <location>
        <begin position="38"/>
        <end position="59"/>
    </location>
</feature>
<reference evidence="14 15" key="1">
    <citation type="submission" date="2019-06" db="EMBL/GenBank/DDBJ databases">
        <title>Sequencing the genomes of 1000 actinobacteria strains.</title>
        <authorList>
            <person name="Klenk H.-P."/>
        </authorList>
    </citation>
    <scope>NUCLEOTIDE SEQUENCE [LARGE SCALE GENOMIC DNA]</scope>
    <source>
        <strain evidence="14 15">DSM 102200</strain>
    </source>
</reference>
<dbReference type="OrthoDB" id="9806127at2"/>
<feature type="domain" description="ABC transmembrane type-1" evidence="13">
    <location>
        <begin position="665"/>
        <end position="946"/>
    </location>
</feature>
<keyword evidence="6 14" id="KW-0067">ATP-binding</keyword>
<feature type="domain" description="ABC transporter" evidence="12">
    <location>
        <begin position="980"/>
        <end position="1215"/>
    </location>
</feature>
<feature type="transmembrane region" description="Helical" evidence="11">
    <location>
        <begin position="289"/>
        <end position="306"/>
    </location>
</feature>
<feature type="transmembrane region" description="Helical" evidence="11">
    <location>
        <begin position="886"/>
        <end position="908"/>
    </location>
</feature>
<sequence length="1216" mass="132042">MAERAATSATTRTVAAPAVRKGGWIRRMLPFVLRQRGSLVRTFVAGLVWAGVSTTVPVVERHVVDDVILASKSPLAPWLLVLFVLGTVGFAAARTRRFHSSKVMLEVSYGLRGAIHRELQRLDLQAHGQLATGQLVSRANSDISLVLMVLRVLPALSSNLVLMIASLGVMFVFSPLLALISLVILPILVLGAYRMRTRLYPATWDVQQRTGDVAQVVDQAVTGARVVKGFGQEHREFERLAESASGLYGSSMRAIRMQARYQPLLESIPTFGQVGVLALGGWLALHDRITVGTFLAFASYLVLLVNPARMIARMLSAAPQARAGAERIFELLDTTPAVTDAPDARDLPKLRGEISFEAVRFGFWRSEPVLDGFDLRIEPGEVVALVGASGSGKSTAALLLSRFHDPQDGAVRIDGHDVRDVTLASLRSQIGMVFEESFLFSESLRDNIAYGRPEATDAEVEAAARAVEAHEFIMRMPDGYDTVVGERGLTLSGGQRQRVALARALLADPRILVLDDATSAVDAKVEESIHATLRRVLHEHTTLLVAHRRSTLRLADRIAVMDAGRVIDDGTHAELMARCPLYRRLLAGEGDDLEADLDPAPPTEPPAARHPGMGGAFSHDDMIERVAALPPLDDEPDVDIGRESEPAPNFTLWRFLRPYRAPLGLGLLLVVLDALAGVAGPYLSRDGIDDGVLTGSQSALFTAAGIFLGVALVDLAISRTVTLVAGRTGERLMYALRVRVWAQLQRLSVDFYDREMAGRIMTRMTTDVSAFASLLQDGLISAVASLFTFVGVAVAMALMSPVLTGATALVLLPLLVATVVFRRLSAEPYREARERIAVVNASLQESMAGVRESQAFTQERRRHTEFKRITRGYVDARLAAQRLISLYFPFVDFLADVAAVVVLALGYHMVRAHSLTPGELIAFLLYVNLFFSPIQQLSEVFDDWQQARVSMARISDLMAEPVATPVAAEPIDPGPLSGAIRLEGLRFGYPGLGEEALAGVDLTIEPGETVALVGATGAGKSSLVKLLARFYDPQEGRILIDGHDLRTLDLDAYRHQLGYVPQETFLFRGTVHDNIAYGRPDASAGEVEAAARAVGAHDLIMRLPGGYEHEIAERGASLSAGQRQLICLARAELVDPAILLLDEATANLDLATEARVTRAMNSVASGRTTVLVAHRLQTARHADRIVVMAQGRVVEDGTHDQLLRDRGQYASLWQAA</sequence>
<dbReference type="SMART" id="SM00382">
    <property type="entry name" value="AAA"/>
    <property type="match status" value="2"/>
</dbReference>
<dbReference type="Pfam" id="PF00005">
    <property type="entry name" value="ABC_tran"/>
    <property type="match status" value="2"/>
</dbReference>
<dbReference type="InterPro" id="IPR003439">
    <property type="entry name" value="ABC_transporter-like_ATP-bd"/>
</dbReference>
<evidence type="ECO:0000256" key="10">
    <source>
        <dbReference type="SAM" id="MobiDB-lite"/>
    </source>
</evidence>
<keyword evidence="2" id="KW-0813">Transport</keyword>
<dbReference type="GO" id="GO:0005524">
    <property type="term" value="F:ATP binding"/>
    <property type="evidence" value="ECO:0007669"/>
    <property type="project" value="UniProtKB-KW"/>
</dbReference>
<dbReference type="Gene3D" id="1.20.1560.10">
    <property type="entry name" value="ABC transporter type 1, transmembrane domain"/>
    <property type="match status" value="2"/>
</dbReference>
<keyword evidence="4 11" id="KW-0812">Transmembrane</keyword>
<evidence type="ECO:0000259" key="13">
    <source>
        <dbReference type="PROSITE" id="PS50929"/>
    </source>
</evidence>
<feature type="domain" description="ABC transmembrane type-1" evidence="13">
    <location>
        <begin position="43"/>
        <end position="320"/>
    </location>
</feature>
<evidence type="ECO:0000256" key="8">
    <source>
        <dbReference type="ARBA" id="ARBA00023136"/>
    </source>
</evidence>
<dbReference type="PANTHER" id="PTHR43394">
    <property type="entry name" value="ATP-DEPENDENT PERMEASE MDL1, MITOCHONDRIAL"/>
    <property type="match status" value="1"/>
</dbReference>
<dbReference type="InterPro" id="IPR027417">
    <property type="entry name" value="P-loop_NTPase"/>
</dbReference>